<feature type="region of interest" description="Disordered" evidence="12">
    <location>
        <begin position="1"/>
        <end position="23"/>
    </location>
</feature>
<sequence>MEEEEPLQGGGFDPTPLLQHPNRRNSVANSFSLMLSRYSTRHIMRDQETAALQLEERQADWGYSKPVVVLDLIWNLAFVLVSAVVLLSTVRERPSTPLRVWIGGYALQCFLHVGFVYLEYQRRNLAGRVGEEGRPSSESRCRASFPCLDSGDVYQDCRPPWGRSWRFDHRTLSLADLSIARIKVKETSPMTSMLSSNVGVLQAGLVKHTWNLNICGLGRTNEKSTMFRGLAERKLPGHRCRSLRHRLGSKVLTRVNYLVSILGGDMASEDRSSREELCLGAMKGVREDYTEIWMGPSRLVEVNDPVSLGPRIATSSIILQDKVFVSNNLSTRCCVAVGGFSAKVPKAFITNDHTVERRRMVAEEKDQYVS</sequence>
<keyword evidence="9" id="KW-0862">Zinc</keyword>
<reference evidence="14 15" key="1">
    <citation type="submission" date="2020-04" db="EMBL/GenBank/DDBJ databases">
        <title>Plant Genome Project.</title>
        <authorList>
            <person name="Zhang R.-G."/>
        </authorList>
    </citation>
    <scope>NUCLEOTIDE SEQUENCE [LARGE SCALE GENOMIC DNA]</scope>
    <source>
        <strain evidence="14">YNK0</strain>
        <tissue evidence="14">Leaf</tissue>
    </source>
</reference>
<evidence type="ECO:0000256" key="1">
    <source>
        <dbReference type="ARBA" id="ARBA00000900"/>
    </source>
</evidence>
<dbReference type="GO" id="GO:0016567">
    <property type="term" value="P:protein ubiquitination"/>
    <property type="evidence" value="ECO:0007669"/>
    <property type="project" value="TreeGrafter"/>
</dbReference>
<comment type="subcellular location">
    <subcellularLocation>
        <location evidence="2">Membrane</location>
        <topology evidence="2">Multi-pass membrane protein</topology>
    </subcellularLocation>
</comment>
<protein>
    <recommendedName>
        <fullName evidence="3">RING-type E3 ubiquitin transferase</fullName>
        <ecNumber evidence="3">2.3.2.27</ecNumber>
    </recommendedName>
</protein>
<keyword evidence="15" id="KW-1185">Reference proteome</keyword>
<evidence type="ECO:0000256" key="10">
    <source>
        <dbReference type="ARBA" id="ARBA00022989"/>
    </source>
</evidence>
<proteinExistence type="predicted"/>
<dbReference type="AlphaFoldDB" id="A0A834YYA1"/>
<gene>
    <name evidence="14" type="ORF">HHK36_017095</name>
</gene>
<keyword evidence="8" id="KW-0833">Ubl conjugation pathway</keyword>
<evidence type="ECO:0000256" key="4">
    <source>
        <dbReference type="ARBA" id="ARBA00022679"/>
    </source>
</evidence>
<evidence type="ECO:0000256" key="9">
    <source>
        <dbReference type="ARBA" id="ARBA00022833"/>
    </source>
</evidence>
<evidence type="ECO:0000256" key="11">
    <source>
        <dbReference type="ARBA" id="ARBA00023136"/>
    </source>
</evidence>
<keyword evidence="5 13" id="KW-0812">Transmembrane</keyword>
<evidence type="ECO:0000256" key="6">
    <source>
        <dbReference type="ARBA" id="ARBA00022723"/>
    </source>
</evidence>
<evidence type="ECO:0000256" key="12">
    <source>
        <dbReference type="SAM" id="MobiDB-lite"/>
    </source>
</evidence>
<evidence type="ECO:0000256" key="5">
    <source>
        <dbReference type="ARBA" id="ARBA00022692"/>
    </source>
</evidence>
<evidence type="ECO:0000313" key="15">
    <source>
        <dbReference type="Proteomes" id="UP000655225"/>
    </source>
</evidence>
<dbReference type="OrthoDB" id="8062037at2759"/>
<evidence type="ECO:0000313" key="14">
    <source>
        <dbReference type="EMBL" id="KAF8398169.1"/>
    </source>
</evidence>
<dbReference type="GO" id="GO:0061630">
    <property type="term" value="F:ubiquitin protein ligase activity"/>
    <property type="evidence" value="ECO:0007669"/>
    <property type="project" value="UniProtKB-EC"/>
</dbReference>
<dbReference type="EC" id="2.3.2.27" evidence="3"/>
<dbReference type="PANTHER" id="PTHR45977">
    <property type="entry name" value="TARGET OF ERK KINASE MPK-1"/>
    <property type="match status" value="1"/>
</dbReference>
<organism evidence="14 15">
    <name type="scientific">Tetracentron sinense</name>
    <name type="common">Spur-leaf</name>
    <dbReference type="NCBI Taxonomy" id="13715"/>
    <lineage>
        <taxon>Eukaryota</taxon>
        <taxon>Viridiplantae</taxon>
        <taxon>Streptophyta</taxon>
        <taxon>Embryophyta</taxon>
        <taxon>Tracheophyta</taxon>
        <taxon>Spermatophyta</taxon>
        <taxon>Magnoliopsida</taxon>
        <taxon>Trochodendrales</taxon>
        <taxon>Trochodendraceae</taxon>
        <taxon>Tetracentron</taxon>
    </lineage>
</organism>
<dbReference type="EMBL" id="JABCRI010000011">
    <property type="protein sequence ID" value="KAF8398169.1"/>
    <property type="molecule type" value="Genomic_DNA"/>
</dbReference>
<keyword evidence="10 13" id="KW-1133">Transmembrane helix</keyword>
<feature type="transmembrane region" description="Helical" evidence="13">
    <location>
        <begin position="67"/>
        <end position="88"/>
    </location>
</feature>
<accession>A0A834YYA1</accession>
<name>A0A834YYA1_TETSI</name>
<dbReference type="Proteomes" id="UP000655225">
    <property type="component" value="Unassembled WGS sequence"/>
</dbReference>
<feature type="transmembrane region" description="Helical" evidence="13">
    <location>
        <begin position="100"/>
        <end position="118"/>
    </location>
</feature>
<keyword evidence="7" id="KW-0863">Zinc-finger</keyword>
<evidence type="ECO:0000256" key="3">
    <source>
        <dbReference type="ARBA" id="ARBA00012483"/>
    </source>
</evidence>
<comment type="catalytic activity">
    <reaction evidence="1">
        <text>S-ubiquitinyl-[E2 ubiquitin-conjugating enzyme]-L-cysteine + [acceptor protein]-L-lysine = [E2 ubiquitin-conjugating enzyme]-L-cysteine + N(6)-ubiquitinyl-[acceptor protein]-L-lysine.</text>
        <dbReference type="EC" id="2.3.2.27"/>
    </reaction>
</comment>
<dbReference type="GO" id="GO:0008270">
    <property type="term" value="F:zinc ion binding"/>
    <property type="evidence" value="ECO:0007669"/>
    <property type="project" value="UniProtKB-KW"/>
</dbReference>
<evidence type="ECO:0000256" key="7">
    <source>
        <dbReference type="ARBA" id="ARBA00022771"/>
    </source>
</evidence>
<keyword evidence="4" id="KW-0808">Transferase</keyword>
<evidence type="ECO:0000256" key="13">
    <source>
        <dbReference type="SAM" id="Phobius"/>
    </source>
</evidence>
<keyword evidence="6" id="KW-0479">Metal-binding</keyword>
<dbReference type="GO" id="GO:0006511">
    <property type="term" value="P:ubiquitin-dependent protein catabolic process"/>
    <property type="evidence" value="ECO:0007669"/>
    <property type="project" value="TreeGrafter"/>
</dbReference>
<dbReference type="GO" id="GO:0000325">
    <property type="term" value="C:plant-type vacuole"/>
    <property type="evidence" value="ECO:0007669"/>
    <property type="project" value="TreeGrafter"/>
</dbReference>
<dbReference type="GO" id="GO:0016020">
    <property type="term" value="C:membrane"/>
    <property type="evidence" value="ECO:0007669"/>
    <property type="project" value="UniProtKB-SubCell"/>
</dbReference>
<keyword evidence="11 13" id="KW-0472">Membrane</keyword>
<evidence type="ECO:0000256" key="8">
    <source>
        <dbReference type="ARBA" id="ARBA00022786"/>
    </source>
</evidence>
<evidence type="ECO:0000256" key="2">
    <source>
        <dbReference type="ARBA" id="ARBA00004141"/>
    </source>
</evidence>
<dbReference type="PANTHER" id="PTHR45977:SF19">
    <property type="entry name" value="RING-TYPE DOMAIN-CONTAINING PROTEIN"/>
    <property type="match status" value="1"/>
</dbReference>
<comment type="caution">
    <text evidence="14">The sequence shown here is derived from an EMBL/GenBank/DDBJ whole genome shotgun (WGS) entry which is preliminary data.</text>
</comment>